<dbReference type="PROSITE" id="PS51277">
    <property type="entry name" value="BURP"/>
    <property type="match status" value="1"/>
</dbReference>
<dbReference type="InterPro" id="IPR004873">
    <property type="entry name" value="BURP_dom"/>
</dbReference>
<protein>
    <recommendedName>
        <fullName evidence="1">BURP domain-containing protein</fullName>
    </recommendedName>
</protein>
<dbReference type="EnsemblPlants" id="OMERI06G10660.1">
    <property type="protein sequence ID" value="OMERI06G10660.1"/>
    <property type="gene ID" value="OMERI06G10660"/>
</dbReference>
<organism evidence="2">
    <name type="scientific">Oryza meridionalis</name>
    <dbReference type="NCBI Taxonomy" id="40149"/>
    <lineage>
        <taxon>Eukaryota</taxon>
        <taxon>Viridiplantae</taxon>
        <taxon>Streptophyta</taxon>
        <taxon>Embryophyta</taxon>
        <taxon>Tracheophyta</taxon>
        <taxon>Spermatophyta</taxon>
        <taxon>Magnoliopsida</taxon>
        <taxon>Liliopsida</taxon>
        <taxon>Poales</taxon>
        <taxon>Poaceae</taxon>
        <taxon>BOP clade</taxon>
        <taxon>Oryzoideae</taxon>
        <taxon>Oryzeae</taxon>
        <taxon>Oryzinae</taxon>
        <taxon>Oryza</taxon>
    </lineage>
</organism>
<accession>A0A0E0DZR7</accession>
<dbReference type="InterPro" id="IPR044816">
    <property type="entry name" value="BURP"/>
</dbReference>
<dbReference type="Pfam" id="PF03181">
    <property type="entry name" value="BURP"/>
    <property type="match status" value="1"/>
</dbReference>
<dbReference type="HOGENOM" id="CLU_011822_0_1_1"/>
<dbReference type="PANTHER" id="PTHR31236:SF21">
    <property type="entry name" value="BURP DOMAIN-CONTAINING PROTEIN 11"/>
    <property type="match status" value="1"/>
</dbReference>
<dbReference type="AlphaFoldDB" id="A0A0E0DZR7"/>
<evidence type="ECO:0000313" key="2">
    <source>
        <dbReference type="EnsemblPlants" id="OMERI06G10660.1"/>
    </source>
</evidence>
<proteinExistence type="predicted"/>
<dbReference type="SMART" id="SM01045">
    <property type="entry name" value="BURP"/>
    <property type="match status" value="1"/>
</dbReference>
<dbReference type="eggNOG" id="ENOG502QQHP">
    <property type="taxonomic scope" value="Eukaryota"/>
</dbReference>
<reference evidence="2" key="1">
    <citation type="submission" date="2015-04" db="UniProtKB">
        <authorList>
            <consortium name="EnsemblPlants"/>
        </authorList>
    </citation>
    <scope>IDENTIFICATION</scope>
</reference>
<keyword evidence="3" id="KW-1185">Reference proteome</keyword>
<reference evidence="2" key="2">
    <citation type="submission" date="2018-05" db="EMBL/GenBank/DDBJ databases">
        <title>OmerRS3 (Oryza meridionalis Reference Sequence Version 3).</title>
        <authorList>
            <person name="Zhang J."/>
            <person name="Kudrna D."/>
            <person name="Lee S."/>
            <person name="Talag J."/>
            <person name="Welchert J."/>
            <person name="Wing R.A."/>
        </authorList>
    </citation>
    <scope>NUCLEOTIDE SEQUENCE [LARGE SCALE GENOMIC DNA]</scope>
    <source>
        <strain evidence="2">cv. OR44</strain>
    </source>
</reference>
<evidence type="ECO:0000259" key="1">
    <source>
        <dbReference type="PROSITE" id="PS51277"/>
    </source>
</evidence>
<feature type="domain" description="BURP" evidence="1">
    <location>
        <begin position="160"/>
        <end position="341"/>
    </location>
</feature>
<dbReference type="Gramene" id="OMERI06G10660.1">
    <property type="protein sequence ID" value="OMERI06G10660.1"/>
    <property type="gene ID" value="OMERI06G10660"/>
</dbReference>
<dbReference type="PANTHER" id="PTHR31236">
    <property type="entry name" value="BURP DOMAIN PROTEIN USPL1-LIKE"/>
    <property type="match status" value="1"/>
</dbReference>
<evidence type="ECO:0000313" key="3">
    <source>
        <dbReference type="Proteomes" id="UP000008021"/>
    </source>
</evidence>
<sequence length="341" mass="39126">MEKFYLYHEGKANDKDDQKRENVYLYNKGQAKDGDDQKMEKFYLYNKDQANDWDDQKMEKFYLYYEGKANDRDDQKMEKFYLYNKGHGNDDVDRRMDRFYLYNKDQANDWNDQEMGKFYLYNKGKTNGENDHNKMGKEHKYIHSHGYGHVHFPEGARDLYFFEDNLAPGSVLITRILSARTSSIFLHRNKSKQIPFSMKNITDILNMFSPVSATMADAIAATLQACEHTGMVHGEKAECATSIESLLDLVVSSLGTKDVRALTPGAPMEGVPSLRYIVASATPVPNSESMLACHDMLYPYKVFFCHTPKQTRLYQVSLVSGKSGRPPIDGLLAVCHQNTSD</sequence>
<dbReference type="STRING" id="40149.A0A0E0DZR7"/>
<name>A0A0E0DZR7_9ORYZ</name>
<dbReference type="Proteomes" id="UP000008021">
    <property type="component" value="Chromosome 6"/>
</dbReference>